<sequence length="157" mass="17653">MTYQETYQTWLDFADLPDYLREELVAMDEKTKEDAFYTNLEFGTAGMRGYIGAGTNRINVFVVRQATEGLAKLVESKGDEAKKRGVAIAYDSRHFSPEFAFESAQVLAAHGIKSYVFESLRPTPELSFAVRHYNAIAGIMVTASHNPKEFNGYKVYG</sequence>
<keyword evidence="2" id="KW-0479">Metal-binding</keyword>
<keyword evidence="7" id="KW-1185">Reference proteome</keyword>
<proteinExistence type="inferred from homology"/>
<dbReference type="Gene3D" id="3.40.120.10">
    <property type="entry name" value="Alpha-D-Glucose-1,6-Bisphosphate, subunit A, domain 3"/>
    <property type="match status" value="1"/>
</dbReference>
<gene>
    <name evidence="6" type="ORF">V3Q77_14550</name>
</gene>
<evidence type="ECO:0000256" key="4">
    <source>
        <dbReference type="ARBA" id="ARBA00023235"/>
    </source>
</evidence>
<dbReference type="PANTHER" id="PTHR45745">
    <property type="entry name" value="PHOSPHOMANNOMUTASE 45A"/>
    <property type="match status" value="1"/>
</dbReference>
<keyword evidence="3" id="KW-0460">Magnesium</keyword>
<dbReference type="Pfam" id="PF02878">
    <property type="entry name" value="PGM_PMM_I"/>
    <property type="match status" value="1"/>
</dbReference>
<feature type="domain" description="Alpha-D-phosphohexomutase alpha/beta/alpha" evidence="5">
    <location>
        <begin position="41"/>
        <end position="156"/>
    </location>
</feature>
<evidence type="ECO:0000256" key="2">
    <source>
        <dbReference type="ARBA" id="ARBA00022723"/>
    </source>
</evidence>
<dbReference type="Proteomes" id="UP001621813">
    <property type="component" value="Unassembled WGS sequence"/>
</dbReference>
<evidence type="ECO:0000256" key="1">
    <source>
        <dbReference type="ARBA" id="ARBA00010231"/>
    </source>
</evidence>
<organism evidence="6 7">
    <name type="scientific">Flavobacterium davisii</name>
    <dbReference type="NCBI Taxonomy" id="2906077"/>
    <lineage>
        <taxon>Bacteria</taxon>
        <taxon>Pseudomonadati</taxon>
        <taxon>Bacteroidota</taxon>
        <taxon>Flavobacteriia</taxon>
        <taxon>Flavobacteriales</taxon>
        <taxon>Flavobacteriaceae</taxon>
        <taxon>Flavobacterium</taxon>
    </lineage>
</organism>
<accession>A0ABW8PSW0</accession>
<comment type="similarity">
    <text evidence="1">Belongs to the phosphohexose mutase family.</text>
</comment>
<evidence type="ECO:0000313" key="6">
    <source>
        <dbReference type="EMBL" id="MFK7051091.1"/>
    </source>
</evidence>
<dbReference type="InterPro" id="IPR016066">
    <property type="entry name" value="A-D-PHexomutase_CS"/>
</dbReference>
<evidence type="ECO:0000259" key="5">
    <source>
        <dbReference type="Pfam" id="PF02878"/>
    </source>
</evidence>
<dbReference type="PROSITE" id="PS00710">
    <property type="entry name" value="PGM_PMM"/>
    <property type="match status" value="1"/>
</dbReference>
<dbReference type="SUPFAM" id="SSF53738">
    <property type="entry name" value="Phosphoglucomutase, first 3 domains"/>
    <property type="match status" value="1"/>
</dbReference>
<dbReference type="InterPro" id="IPR005844">
    <property type="entry name" value="A-D-PHexomutase_a/b/a-I"/>
</dbReference>
<protein>
    <submittedName>
        <fullName evidence="6">Phospho-sugar mutase</fullName>
    </submittedName>
</protein>
<comment type="caution">
    <text evidence="6">The sequence shown here is derived from an EMBL/GenBank/DDBJ whole genome shotgun (WGS) entry which is preliminary data.</text>
</comment>
<dbReference type="InterPro" id="IPR016055">
    <property type="entry name" value="A-D-PHexomutase_a/b/a-I/II/III"/>
</dbReference>
<keyword evidence="4" id="KW-0413">Isomerase</keyword>
<dbReference type="PANTHER" id="PTHR45745:SF1">
    <property type="entry name" value="PHOSPHOGLUCOMUTASE 2B-RELATED"/>
    <property type="match status" value="1"/>
</dbReference>
<reference evidence="6 7" key="1">
    <citation type="submission" date="2024-02" db="EMBL/GenBank/DDBJ databases">
        <title>Comparative Genomic Analysis of Flavobacterium Species Causing Columnaris Disease of Freshwater Fish in Thailand: Insights into Virulence and Resistance Mechanisms.</title>
        <authorList>
            <person name="Nguyen D."/>
            <person name="Chokmangmeepisarn P."/>
            <person name="Khianchaikhan K."/>
            <person name="Morishita M."/>
            <person name="Bunnoy A."/>
            <person name="Rodkhum C."/>
        </authorList>
    </citation>
    <scope>NUCLEOTIDE SEQUENCE [LARGE SCALE GENOMIC DNA]</scope>
    <source>
        <strain evidence="6 7">KCRT2007</strain>
    </source>
</reference>
<name>A0ABW8PSW0_9FLAO</name>
<evidence type="ECO:0000313" key="7">
    <source>
        <dbReference type="Proteomes" id="UP001621813"/>
    </source>
</evidence>
<feature type="non-terminal residue" evidence="6">
    <location>
        <position position="157"/>
    </location>
</feature>
<evidence type="ECO:0000256" key="3">
    <source>
        <dbReference type="ARBA" id="ARBA00022842"/>
    </source>
</evidence>
<dbReference type="EMBL" id="JAZGZR010000110">
    <property type="protein sequence ID" value="MFK7051091.1"/>
    <property type="molecule type" value="Genomic_DNA"/>
</dbReference>